<dbReference type="InterPro" id="IPR036388">
    <property type="entry name" value="WH-like_DNA-bd_sf"/>
</dbReference>
<dbReference type="SMART" id="SM00347">
    <property type="entry name" value="HTH_MARR"/>
    <property type="match status" value="1"/>
</dbReference>
<dbReference type="InterPro" id="IPR036390">
    <property type="entry name" value="WH_DNA-bd_sf"/>
</dbReference>
<dbReference type="PANTHER" id="PTHR42756">
    <property type="entry name" value="TRANSCRIPTIONAL REGULATOR, MARR"/>
    <property type="match status" value="1"/>
</dbReference>
<keyword evidence="6" id="KW-1185">Reference proteome</keyword>
<accession>A0ABT1Y6R3</accession>
<evidence type="ECO:0000256" key="2">
    <source>
        <dbReference type="ARBA" id="ARBA00023125"/>
    </source>
</evidence>
<dbReference type="RefSeq" id="WP_089610684.1">
    <property type="nucleotide sequence ID" value="NZ_CP022121.1"/>
</dbReference>
<dbReference type="PRINTS" id="PR00598">
    <property type="entry name" value="HTHMARR"/>
</dbReference>
<comment type="caution">
    <text evidence="5">The sequence shown here is derived from an EMBL/GenBank/DDBJ whole genome shotgun (WGS) entry which is preliminary data.</text>
</comment>
<keyword evidence="3" id="KW-0804">Transcription</keyword>
<evidence type="ECO:0000256" key="1">
    <source>
        <dbReference type="ARBA" id="ARBA00023015"/>
    </source>
</evidence>
<evidence type="ECO:0000259" key="4">
    <source>
        <dbReference type="PROSITE" id="PS50995"/>
    </source>
</evidence>
<gene>
    <name evidence="5" type="ORF">NVS47_13860</name>
</gene>
<keyword evidence="1" id="KW-0805">Transcription regulation</keyword>
<dbReference type="Gene3D" id="1.10.10.10">
    <property type="entry name" value="Winged helix-like DNA-binding domain superfamily/Winged helix DNA-binding domain"/>
    <property type="match status" value="1"/>
</dbReference>
<reference evidence="5 6" key="1">
    <citation type="submission" date="2022-08" db="EMBL/GenBank/DDBJ databases">
        <title>Proteogenomics of the novel Dehalobacterium formicoaceticum strain EZ94 highlights a key role of methyltransferases during anaerobic dichloromethane degradation.</title>
        <authorList>
            <person name="Wasmund K."/>
        </authorList>
    </citation>
    <scope>NUCLEOTIDE SEQUENCE [LARGE SCALE GENOMIC DNA]</scope>
    <source>
        <strain evidence="5 6">EZ94</strain>
    </source>
</reference>
<feature type="domain" description="HTH marR-type" evidence="4">
    <location>
        <begin position="3"/>
        <end position="140"/>
    </location>
</feature>
<sequence length="143" mass="16552">MNRNPIGLELHALENLIMRKIANSEDKKQIDPVTSTNGWIIGFLANNADKDIYQKDLEEQFTITRSTVSKVLILMEKKGLIERQSVPHDSRLKKLTLTDKAWKLSKLMKEKGDKLEEALTRGFTEEESEALYSYIQRMKDNIK</sequence>
<name>A0ABT1Y6R3_9FIRM</name>
<protein>
    <submittedName>
        <fullName evidence="5">MarR family transcriptional regulator</fullName>
    </submittedName>
</protein>
<evidence type="ECO:0000256" key="3">
    <source>
        <dbReference type="ARBA" id="ARBA00023163"/>
    </source>
</evidence>
<proteinExistence type="predicted"/>
<organism evidence="5 6">
    <name type="scientific">Dehalobacterium formicoaceticum</name>
    <dbReference type="NCBI Taxonomy" id="51515"/>
    <lineage>
        <taxon>Bacteria</taxon>
        <taxon>Bacillati</taxon>
        <taxon>Bacillota</taxon>
        <taxon>Clostridia</taxon>
        <taxon>Eubacteriales</taxon>
        <taxon>Peptococcaceae</taxon>
        <taxon>Dehalobacterium</taxon>
    </lineage>
</organism>
<dbReference type="SUPFAM" id="SSF46785">
    <property type="entry name" value="Winged helix' DNA-binding domain"/>
    <property type="match status" value="1"/>
</dbReference>
<evidence type="ECO:0000313" key="5">
    <source>
        <dbReference type="EMBL" id="MCR6546583.1"/>
    </source>
</evidence>
<evidence type="ECO:0000313" key="6">
    <source>
        <dbReference type="Proteomes" id="UP001524944"/>
    </source>
</evidence>
<dbReference type="PROSITE" id="PS50995">
    <property type="entry name" value="HTH_MARR_2"/>
    <property type="match status" value="1"/>
</dbReference>
<keyword evidence="2" id="KW-0238">DNA-binding</keyword>
<dbReference type="PANTHER" id="PTHR42756:SF1">
    <property type="entry name" value="TRANSCRIPTIONAL REPRESSOR OF EMRAB OPERON"/>
    <property type="match status" value="1"/>
</dbReference>
<dbReference type="Proteomes" id="UP001524944">
    <property type="component" value="Unassembled WGS sequence"/>
</dbReference>
<dbReference type="EMBL" id="JANPWE010000008">
    <property type="protein sequence ID" value="MCR6546583.1"/>
    <property type="molecule type" value="Genomic_DNA"/>
</dbReference>
<dbReference type="Pfam" id="PF12802">
    <property type="entry name" value="MarR_2"/>
    <property type="match status" value="1"/>
</dbReference>
<dbReference type="InterPro" id="IPR000835">
    <property type="entry name" value="HTH_MarR-typ"/>
</dbReference>